<keyword evidence="4" id="KW-0274">FAD</keyword>
<dbReference type="InterPro" id="IPR007867">
    <property type="entry name" value="GMC_OxRtase_C"/>
</dbReference>
<feature type="domain" description="Glucose-methanol-choline oxidoreductase N-terminal" evidence="6">
    <location>
        <begin position="213"/>
        <end position="227"/>
    </location>
</feature>
<accession>A0A381YSY3</accession>
<organism evidence="7">
    <name type="scientific">marine metagenome</name>
    <dbReference type="NCBI Taxonomy" id="408172"/>
    <lineage>
        <taxon>unclassified sequences</taxon>
        <taxon>metagenomes</taxon>
        <taxon>ecological metagenomes</taxon>
    </lineage>
</organism>
<protein>
    <recommendedName>
        <fullName evidence="5 6">Glucose-methanol-choline oxidoreductase N-terminal domain-containing protein</fullName>
    </recommendedName>
</protein>
<dbReference type="EMBL" id="UINC01018972">
    <property type="protein sequence ID" value="SVA80070.1"/>
    <property type="molecule type" value="Genomic_DNA"/>
</dbReference>
<dbReference type="SUPFAM" id="SSF54373">
    <property type="entry name" value="FAD-linked reductases, C-terminal domain"/>
    <property type="match status" value="1"/>
</dbReference>
<dbReference type="InterPro" id="IPR012132">
    <property type="entry name" value="GMC_OxRdtase"/>
</dbReference>
<evidence type="ECO:0000256" key="3">
    <source>
        <dbReference type="ARBA" id="ARBA00022630"/>
    </source>
</evidence>
<dbReference type="AlphaFoldDB" id="A0A381YSY3"/>
<name>A0A381YSY3_9ZZZZ</name>
<evidence type="ECO:0000313" key="7">
    <source>
        <dbReference type="EMBL" id="SVA80070.1"/>
    </source>
</evidence>
<dbReference type="SUPFAM" id="SSF51905">
    <property type="entry name" value="FAD/NAD(P)-binding domain"/>
    <property type="match status" value="1"/>
</dbReference>
<feature type="domain" description="Glucose-methanol-choline oxidoreductase N-terminal" evidence="5">
    <location>
        <begin position="40"/>
        <end position="63"/>
    </location>
</feature>
<evidence type="ECO:0000256" key="1">
    <source>
        <dbReference type="ARBA" id="ARBA00001974"/>
    </source>
</evidence>
<evidence type="ECO:0000256" key="2">
    <source>
        <dbReference type="ARBA" id="ARBA00010790"/>
    </source>
</evidence>
<evidence type="ECO:0000259" key="6">
    <source>
        <dbReference type="PROSITE" id="PS00624"/>
    </source>
</evidence>
<dbReference type="InterPro" id="IPR000172">
    <property type="entry name" value="GMC_OxRdtase_N"/>
</dbReference>
<dbReference type="PANTHER" id="PTHR11552">
    <property type="entry name" value="GLUCOSE-METHANOL-CHOLINE GMC OXIDOREDUCTASE"/>
    <property type="match status" value="1"/>
</dbReference>
<comment type="similarity">
    <text evidence="2">Belongs to the GMC oxidoreductase family.</text>
</comment>
<dbReference type="Pfam" id="PF00732">
    <property type="entry name" value="GMC_oxred_N"/>
    <property type="match status" value="1"/>
</dbReference>
<evidence type="ECO:0000259" key="5">
    <source>
        <dbReference type="PROSITE" id="PS00623"/>
    </source>
</evidence>
<dbReference type="GO" id="GO:0050660">
    <property type="term" value="F:flavin adenine dinucleotide binding"/>
    <property type="evidence" value="ECO:0007669"/>
    <property type="project" value="InterPro"/>
</dbReference>
<dbReference type="PROSITE" id="PS00623">
    <property type="entry name" value="GMC_OXRED_1"/>
    <property type="match status" value="1"/>
</dbReference>
<dbReference type="InterPro" id="IPR036188">
    <property type="entry name" value="FAD/NAD-bd_sf"/>
</dbReference>
<dbReference type="PROSITE" id="PS00624">
    <property type="entry name" value="GMC_OXRED_2"/>
    <property type="match status" value="1"/>
</dbReference>
<dbReference type="Gene3D" id="3.30.560.10">
    <property type="entry name" value="Glucose Oxidase, domain 3"/>
    <property type="match status" value="1"/>
</dbReference>
<proteinExistence type="inferred from homology"/>
<dbReference type="Gene3D" id="3.50.50.60">
    <property type="entry name" value="FAD/NAD(P)-binding domain"/>
    <property type="match status" value="1"/>
</dbReference>
<reference evidence="7" key="1">
    <citation type="submission" date="2018-05" db="EMBL/GenBank/DDBJ databases">
        <authorList>
            <person name="Lanie J.A."/>
            <person name="Ng W.-L."/>
            <person name="Kazmierczak K.M."/>
            <person name="Andrzejewski T.M."/>
            <person name="Davidsen T.M."/>
            <person name="Wayne K.J."/>
            <person name="Tettelin H."/>
            <person name="Glass J.I."/>
            <person name="Rusch D."/>
            <person name="Podicherti R."/>
            <person name="Tsui H.-C.T."/>
            <person name="Winkler M.E."/>
        </authorList>
    </citation>
    <scope>NUCLEOTIDE SEQUENCE</scope>
</reference>
<dbReference type="Pfam" id="PF05199">
    <property type="entry name" value="GMC_oxred_C"/>
    <property type="match status" value="1"/>
</dbReference>
<dbReference type="PANTHER" id="PTHR11552:SF147">
    <property type="entry name" value="CHOLINE DEHYDROGENASE, MITOCHONDRIAL"/>
    <property type="match status" value="1"/>
</dbReference>
<sequence length="509" mass="56697">MPAGVLELMSGEGAGAFYNYGWWTEGQPHLNNRKLFYPRGKGVGGSSNINGMLYVRGNQRDYDIWRQLGNENWSYEEVLPYFKRVEKNERGESFYHGSDGEWAVSNAIFTNNPLHNVFLEAGQQAGYKYNEDMNGANQEGVGPFQQNISNGRRASTAYTFIEPIKNRKNLTIYTRSITNKLLFENSKCIGLEYIRSNKIHKVYADREVLLCGGAINSPQILQLSGIGKADYINKWGLDVIADLPGVGENMQDHLDILMHHECTQPVTEAKYTAGFLSTAKMAAILLRWMITSKGPGVDIGCSSCAFLKTDESLEVPDIQIHFIGSLLKDHGKTRPDSHCFSSHVCVLRPESRGYVGLKSLDPSEQPLIQPNYFSAQKDRDVIIKGFKMTREIINQKAFDEYRGKEVNPGPEVQTDEQIEECVRAGAETIYHPVGTCKMGNDEMAVVDDKLRVRGVENLRVVDASIMPTLIGGNTNAPTVMIADKISDHILGNDFLPPISIPSSNINSTT</sequence>
<keyword evidence="3" id="KW-0285">Flavoprotein</keyword>
<comment type="cofactor">
    <cofactor evidence="1">
        <name>FAD</name>
        <dbReference type="ChEBI" id="CHEBI:57692"/>
    </cofactor>
</comment>
<gene>
    <name evidence="7" type="ORF">METZ01_LOCUS132924</name>
</gene>
<dbReference type="GO" id="GO:0016614">
    <property type="term" value="F:oxidoreductase activity, acting on CH-OH group of donors"/>
    <property type="evidence" value="ECO:0007669"/>
    <property type="project" value="InterPro"/>
</dbReference>
<dbReference type="PIRSF" id="PIRSF000137">
    <property type="entry name" value="Alcohol_oxidase"/>
    <property type="match status" value="1"/>
</dbReference>
<dbReference type="NCBIfam" id="NF002550">
    <property type="entry name" value="PRK02106.1"/>
    <property type="match status" value="1"/>
</dbReference>
<evidence type="ECO:0000256" key="4">
    <source>
        <dbReference type="ARBA" id="ARBA00022827"/>
    </source>
</evidence>